<evidence type="ECO:0000256" key="4">
    <source>
        <dbReference type="ARBA" id="ARBA00008664"/>
    </source>
</evidence>
<dbReference type="GO" id="GO:0016891">
    <property type="term" value="F:RNA endonuclease activity producing 5'-phosphomonoesters, hydrolytic mechanism"/>
    <property type="evidence" value="ECO:0007669"/>
    <property type="project" value="TreeGrafter"/>
</dbReference>
<evidence type="ECO:0000256" key="11">
    <source>
        <dbReference type="ARBA" id="ARBA00022963"/>
    </source>
</evidence>
<evidence type="ECO:0000256" key="14">
    <source>
        <dbReference type="ARBA" id="ARBA00029594"/>
    </source>
</evidence>
<evidence type="ECO:0000256" key="12">
    <source>
        <dbReference type="ARBA" id="ARBA00023026"/>
    </source>
</evidence>
<dbReference type="Gene3D" id="3.30.870.10">
    <property type="entry name" value="Endonuclease Chain A"/>
    <property type="match status" value="1"/>
</dbReference>
<evidence type="ECO:0000256" key="1">
    <source>
        <dbReference type="ARBA" id="ARBA00000798"/>
    </source>
</evidence>
<dbReference type="PANTHER" id="PTHR43856">
    <property type="entry name" value="CARDIOLIPIN HYDROLASE"/>
    <property type="match status" value="1"/>
</dbReference>
<evidence type="ECO:0000259" key="15">
    <source>
        <dbReference type="PROSITE" id="PS50035"/>
    </source>
</evidence>
<keyword evidence="10" id="KW-0378">Hydrolase</keyword>
<dbReference type="InterPro" id="IPR001736">
    <property type="entry name" value="PLipase_D/transphosphatidylase"/>
</dbReference>
<proteinExistence type="inferred from homology"/>
<evidence type="ECO:0000313" key="17">
    <source>
        <dbReference type="Proteomes" id="UP000031952"/>
    </source>
</evidence>
<organism evidence="16 17">
    <name type="scientific">Rickettsia asembonensis</name>
    <dbReference type="NCBI Taxonomy" id="1068590"/>
    <lineage>
        <taxon>Bacteria</taxon>
        <taxon>Pseudomonadati</taxon>
        <taxon>Pseudomonadota</taxon>
        <taxon>Alphaproteobacteria</taxon>
        <taxon>Rickettsiales</taxon>
        <taxon>Rickettsiaceae</taxon>
        <taxon>Rickettsieae</taxon>
        <taxon>Rickettsia</taxon>
        <taxon>spotted fever group</taxon>
    </lineage>
</organism>
<reference evidence="16 17" key="1">
    <citation type="submission" date="2014-12" db="EMBL/GenBank/DDBJ databases">
        <title>Whole genome sequence of Candidatus Rickettsia asemboensis strain NMRCii isolated from cat fleas in west Kenya.</title>
        <authorList>
            <person name="Jima D."/>
            <person name="Luce-Fedrow A."/>
            <person name="Yang Y."/>
            <person name="Maina A.N."/>
            <person name="Snesrud E.C."/>
            <person name="Jarman R.G."/>
            <person name="Richards A.L."/>
            <person name="Hang J."/>
        </authorList>
    </citation>
    <scope>NUCLEOTIDE SEQUENCE [LARGE SCALE GENOMIC DNA]</scope>
    <source>
        <strain evidence="16 17">NMRCii</strain>
    </source>
</reference>
<comment type="caution">
    <text evidence="16">The sequence shown here is derived from an EMBL/GenBank/DDBJ whole genome shotgun (WGS) entry which is preliminary data.</text>
</comment>
<keyword evidence="9" id="KW-0732">Signal</keyword>
<comment type="subcellular location">
    <subcellularLocation>
        <location evidence="3">Secreted</location>
    </subcellularLocation>
</comment>
<name>A0A0C2QWW0_9RICK</name>
<keyword evidence="17" id="KW-1185">Reference proteome</keyword>
<dbReference type="EC" id="3.1.4.4" evidence="6"/>
<dbReference type="PROSITE" id="PS50035">
    <property type="entry name" value="PLD"/>
    <property type="match status" value="1"/>
</dbReference>
<evidence type="ECO:0000256" key="7">
    <source>
        <dbReference type="ARBA" id="ARBA00018392"/>
    </source>
</evidence>
<evidence type="ECO:0000256" key="6">
    <source>
        <dbReference type="ARBA" id="ARBA00012027"/>
    </source>
</evidence>
<dbReference type="EMBL" id="JWSW01000076">
    <property type="protein sequence ID" value="KIJ88334.1"/>
    <property type="molecule type" value="Genomic_DNA"/>
</dbReference>
<dbReference type="AlphaFoldDB" id="A0A0C2QWW0"/>
<evidence type="ECO:0000256" key="10">
    <source>
        <dbReference type="ARBA" id="ARBA00022801"/>
    </source>
</evidence>
<dbReference type="InterPro" id="IPR025202">
    <property type="entry name" value="PLD-like_dom"/>
</dbReference>
<keyword evidence="13" id="KW-0443">Lipid metabolism</keyword>
<evidence type="ECO:0000256" key="13">
    <source>
        <dbReference type="ARBA" id="ARBA00023098"/>
    </source>
</evidence>
<comment type="function">
    <text evidence="2">Could be a virulence factor.</text>
</comment>
<comment type="subunit">
    <text evidence="5">Homodimer.</text>
</comment>
<evidence type="ECO:0000256" key="3">
    <source>
        <dbReference type="ARBA" id="ARBA00004613"/>
    </source>
</evidence>
<evidence type="ECO:0000313" key="16">
    <source>
        <dbReference type="EMBL" id="KIJ88334.1"/>
    </source>
</evidence>
<dbReference type="GO" id="GO:0004630">
    <property type="term" value="F:phospholipase D activity"/>
    <property type="evidence" value="ECO:0007669"/>
    <property type="project" value="UniProtKB-EC"/>
</dbReference>
<evidence type="ECO:0000256" key="8">
    <source>
        <dbReference type="ARBA" id="ARBA00022525"/>
    </source>
</evidence>
<sequence>MKRKNNKFIEISIAFILGVALGIYGQNPDYFTNLINQKSLASSAPKIKHYNISELSRSKVSTCFTPPAGCTKFIANQIDRAEESIYMQAYGMSDALITTALINAQMRGVKVRILLDRINLKQKFSKLYELQRAKIDVGIDKVPGIAHNKVIIIDKKKVITGSFNFTAAADKRNAENVIIIEDQELAESYLQNWLNRKASN</sequence>
<dbReference type="GO" id="GO:0016042">
    <property type="term" value="P:lipid catabolic process"/>
    <property type="evidence" value="ECO:0007669"/>
    <property type="project" value="UniProtKB-KW"/>
</dbReference>
<dbReference type="RefSeq" id="WP_041079525.1">
    <property type="nucleotide sequence ID" value="NZ_JWSW01000076.1"/>
</dbReference>
<gene>
    <name evidence="16" type="ORF">SB78_06480</name>
</gene>
<dbReference type="PANTHER" id="PTHR43856:SF1">
    <property type="entry name" value="MITOCHONDRIAL CARDIOLIPIN HYDROLASE"/>
    <property type="match status" value="1"/>
</dbReference>
<dbReference type="CDD" id="cd09170">
    <property type="entry name" value="PLDc_Nuc"/>
    <property type="match status" value="1"/>
</dbReference>
<dbReference type="GO" id="GO:0005576">
    <property type="term" value="C:extracellular region"/>
    <property type="evidence" value="ECO:0007669"/>
    <property type="project" value="UniProtKB-SubCell"/>
</dbReference>
<accession>A0A0C2QWW0</accession>
<comment type="catalytic activity">
    <reaction evidence="1">
        <text>a 1,2-diacyl-sn-glycero-3-phosphocholine + H2O = a 1,2-diacyl-sn-glycero-3-phosphate + choline + H(+)</text>
        <dbReference type="Rhea" id="RHEA:14445"/>
        <dbReference type="ChEBI" id="CHEBI:15354"/>
        <dbReference type="ChEBI" id="CHEBI:15377"/>
        <dbReference type="ChEBI" id="CHEBI:15378"/>
        <dbReference type="ChEBI" id="CHEBI:57643"/>
        <dbReference type="ChEBI" id="CHEBI:58608"/>
        <dbReference type="EC" id="3.1.4.4"/>
    </reaction>
</comment>
<keyword evidence="11" id="KW-0442">Lipid degradation</keyword>
<dbReference type="InterPro" id="IPR051406">
    <property type="entry name" value="PLD_domain"/>
</dbReference>
<evidence type="ECO:0000256" key="9">
    <source>
        <dbReference type="ARBA" id="ARBA00022729"/>
    </source>
</evidence>
<protein>
    <recommendedName>
        <fullName evidence="7">Phospholipase D</fullName>
        <ecNumber evidence="6">3.1.4.4</ecNumber>
    </recommendedName>
    <alternativeName>
        <fullName evidence="14">Choline phosphatase</fullName>
    </alternativeName>
</protein>
<comment type="similarity">
    <text evidence="4">Belongs to the phospholipase D family.</text>
</comment>
<dbReference type="SUPFAM" id="SSF56024">
    <property type="entry name" value="Phospholipase D/nuclease"/>
    <property type="match status" value="1"/>
</dbReference>
<keyword evidence="12" id="KW-0843">Virulence</keyword>
<dbReference type="Pfam" id="PF13091">
    <property type="entry name" value="PLDc_2"/>
    <property type="match status" value="1"/>
</dbReference>
<dbReference type="GO" id="GO:0006793">
    <property type="term" value="P:phosphorus metabolic process"/>
    <property type="evidence" value="ECO:0007669"/>
    <property type="project" value="UniProtKB-ARBA"/>
</dbReference>
<evidence type="ECO:0000256" key="2">
    <source>
        <dbReference type="ARBA" id="ARBA00003145"/>
    </source>
</evidence>
<dbReference type="Proteomes" id="UP000031952">
    <property type="component" value="Unassembled WGS sequence"/>
</dbReference>
<feature type="domain" description="PLD phosphodiesterase" evidence="15">
    <location>
        <begin position="142"/>
        <end position="169"/>
    </location>
</feature>
<keyword evidence="8" id="KW-0964">Secreted</keyword>
<dbReference type="SMART" id="SM00155">
    <property type="entry name" value="PLDc"/>
    <property type="match status" value="1"/>
</dbReference>
<evidence type="ECO:0000256" key="5">
    <source>
        <dbReference type="ARBA" id="ARBA00011738"/>
    </source>
</evidence>